<keyword evidence="1" id="KW-0812">Transmembrane</keyword>
<name>D3L917_OENOE</name>
<keyword evidence="1" id="KW-1133">Transmembrane helix</keyword>
<gene>
    <name evidence="2" type="ORF">AWRIB429_0847</name>
</gene>
<accession>D3L917</accession>
<dbReference type="AlphaFoldDB" id="D3L917"/>
<keyword evidence="1" id="KW-0472">Membrane</keyword>
<evidence type="ECO:0000313" key="2">
    <source>
        <dbReference type="EMBL" id="EFD88647.1"/>
    </source>
</evidence>
<protein>
    <submittedName>
        <fullName evidence="2">Uncharacterized protein</fullName>
    </submittedName>
</protein>
<proteinExistence type="predicted"/>
<reference evidence="2 3" key="1">
    <citation type="journal article" date="2010" name="Appl. Microbiol. Biotechnol.">
        <title>Genotypic diversity in Oenococcus oeni by high-density microarray comparative genome hybridization and whole genome sequencing.</title>
        <authorList>
            <person name="Borneman A.R."/>
            <person name="Bartowsky E.J."/>
            <person name="McCarthy J."/>
            <person name="Chambers P.J."/>
        </authorList>
    </citation>
    <scope>NUCLEOTIDE SEQUENCE [LARGE SCALE GENOMIC DNA]</scope>
    <source>
        <strain evidence="2 3">AWRIB429</strain>
    </source>
</reference>
<feature type="transmembrane region" description="Helical" evidence="1">
    <location>
        <begin position="6"/>
        <end position="26"/>
    </location>
</feature>
<comment type="caution">
    <text evidence="2">The sequence shown here is derived from an EMBL/GenBank/DDBJ whole genome shotgun (WGS) entry which is preliminary data.</text>
</comment>
<organism evidence="2 3">
    <name type="scientific">Oenococcus oeni AWRIB429</name>
    <dbReference type="NCBI Taxonomy" id="655225"/>
    <lineage>
        <taxon>Bacteria</taxon>
        <taxon>Bacillati</taxon>
        <taxon>Bacillota</taxon>
        <taxon>Bacilli</taxon>
        <taxon>Lactobacillales</taxon>
        <taxon>Lactobacillaceae</taxon>
        <taxon>Oenococcus</taxon>
    </lineage>
</organism>
<evidence type="ECO:0000256" key="1">
    <source>
        <dbReference type="SAM" id="Phobius"/>
    </source>
</evidence>
<evidence type="ECO:0000313" key="3">
    <source>
        <dbReference type="Proteomes" id="UP000003075"/>
    </source>
</evidence>
<dbReference type="Proteomes" id="UP000003075">
    <property type="component" value="Unassembled WGS sequence"/>
</dbReference>
<sequence length="50" mass="5907">MFQSYVFYVASLLISSFNCFSFHYIFEKILMINILVTDTHNDDEREPIPG</sequence>
<dbReference type="EMBL" id="ACSE01000015">
    <property type="protein sequence ID" value="EFD88647.1"/>
    <property type="molecule type" value="Genomic_DNA"/>
</dbReference>